<evidence type="ECO:0000256" key="2">
    <source>
        <dbReference type="ARBA" id="ARBA00007358"/>
    </source>
</evidence>
<protein>
    <submittedName>
        <fullName evidence="6">Iron-containing alcohol dehydrogenase</fullName>
    </submittedName>
</protein>
<evidence type="ECO:0000313" key="6">
    <source>
        <dbReference type="EMBL" id="TPG76403.1"/>
    </source>
</evidence>
<dbReference type="GO" id="GO:0046872">
    <property type="term" value="F:metal ion binding"/>
    <property type="evidence" value="ECO:0007669"/>
    <property type="project" value="InterPro"/>
</dbReference>
<comment type="cofactor">
    <cofactor evidence="1">
        <name>Fe cation</name>
        <dbReference type="ChEBI" id="CHEBI:24875"/>
    </cofactor>
</comment>
<proteinExistence type="inferred from homology"/>
<feature type="domain" description="Fe-containing alcohol dehydrogenase-like C-terminal" evidence="5">
    <location>
        <begin position="204"/>
        <end position="375"/>
    </location>
</feature>
<evidence type="ECO:0000256" key="1">
    <source>
        <dbReference type="ARBA" id="ARBA00001962"/>
    </source>
</evidence>
<evidence type="ECO:0000256" key="3">
    <source>
        <dbReference type="ARBA" id="ARBA00023002"/>
    </source>
</evidence>
<organism evidence="6 7">
    <name type="scientific">Pseudomonas arsenicoxydans</name>
    <dbReference type="NCBI Taxonomy" id="702115"/>
    <lineage>
        <taxon>Bacteria</taxon>
        <taxon>Pseudomonadati</taxon>
        <taxon>Pseudomonadota</taxon>
        <taxon>Gammaproteobacteria</taxon>
        <taxon>Pseudomonadales</taxon>
        <taxon>Pseudomonadaceae</taxon>
        <taxon>Pseudomonas</taxon>
    </lineage>
</organism>
<keyword evidence="3" id="KW-0560">Oxidoreductase</keyword>
<dbReference type="Pfam" id="PF25137">
    <property type="entry name" value="ADH_Fe_C"/>
    <property type="match status" value="1"/>
</dbReference>
<reference evidence="6 7" key="1">
    <citation type="journal article" date="2019" name="Environ. Microbiol.">
        <title>Species interactions and distinct microbial communities in high Arctic permafrost affected cryosols are associated with the CH4 and CO2 gas fluxes.</title>
        <authorList>
            <person name="Altshuler I."/>
            <person name="Hamel J."/>
            <person name="Turney S."/>
            <person name="Magnuson E."/>
            <person name="Levesque R."/>
            <person name="Greer C."/>
            <person name="Whyte L.G."/>
        </authorList>
    </citation>
    <scope>NUCLEOTIDE SEQUENCE [LARGE SCALE GENOMIC DNA]</scope>
    <source>
        <strain evidence="6 7">E3</strain>
    </source>
</reference>
<dbReference type="Gene3D" id="1.20.1090.10">
    <property type="entry name" value="Dehydroquinate synthase-like - alpha domain"/>
    <property type="match status" value="1"/>
</dbReference>
<dbReference type="Gene3D" id="3.40.50.1970">
    <property type="match status" value="1"/>
</dbReference>
<accession>A0A502HRJ0</accession>
<dbReference type="InterPro" id="IPR056798">
    <property type="entry name" value="ADH_Fe_C"/>
</dbReference>
<dbReference type="PANTHER" id="PTHR11496:SF102">
    <property type="entry name" value="ALCOHOL DEHYDROGENASE 4"/>
    <property type="match status" value="1"/>
</dbReference>
<comment type="similarity">
    <text evidence="2">Belongs to the iron-containing alcohol dehydrogenase family.</text>
</comment>
<evidence type="ECO:0000259" key="4">
    <source>
        <dbReference type="Pfam" id="PF00465"/>
    </source>
</evidence>
<dbReference type="AlphaFoldDB" id="A0A502HRJ0"/>
<dbReference type="InterPro" id="IPR039697">
    <property type="entry name" value="Alcohol_dehydrogenase_Fe"/>
</dbReference>
<dbReference type="GO" id="GO:0004022">
    <property type="term" value="F:alcohol dehydrogenase (NAD+) activity"/>
    <property type="evidence" value="ECO:0007669"/>
    <property type="project" value="TreeGrafter"/>
</dbReference>
<dbReference type="SUPFAM" id="SSF56796">
    <property type="entry name" value="Dehydroquinate synthase-like"/>
    <property type="match status" value="1"/>
</dbReference>
<comment type="caution">
    <text evidence="6">The sequence shown here is derived from an EMBL/GenBank/DDBJ whole genome shotgun (WGS) entry which is preliminary data.</text>
</comment>
<dbReference type="Proteomes" id="UP000317933">
    <property type="component" value="Unassembled WGS sequence"/>
</dbReference>
<evidence type="ECO:0000259" key="5">
    <source>
        <dbReference type="Pfam" id="PF25137"/>
    </source>
</evidence>
<dbReference type="EMBL" id="RCZE01000008">
    <property type="protein sequence ID" value="TPG76403.1"/>
    <property type="molecule type" value="Genomic_DNA"/>
</dbReference>
<dbReference type="InterPro" id="IPR001670">
    <property type="entry name" value="ADH_Fe/GldA"/>
</dbReference>
<dbReference type="FunFam" id="3.40.50.1970:FF:000003">
    <property type="entry name" value="Alcohol dehydrogenase, iron-containing"/>
    <property type="match status" value="1"/>
</dbReference>
<dbReference type="PANTHER" id="PTHR11496">
    <property type="entry name" value="ALCOHOL DEHYDROGENASE"/>
    <property type="match status" value="1"/>
</dbReference>
<dbReference type="Pfam" id="PF00465">
    <property type="entry name" value="Fe-ADH"/>
    <property type="match status" value="1"/>
</dbReference>
<feature type="domain" description="Alcohol dehydrogenase iron-type/glycerol dehydrogenase GldA" evidence="4">
    <location>
        <begin position="16"/>
        <end position="192"/>
    </location>
</feature>
<dbReference type="CDD" id="cd14863">
    <property type="entry name" value="Fe-ADH-like"/>
    <property type="match status" value="1"/>
</dbReference>
<evidence type="ECO:0000313" key="7">
    <source>
        <dbReference type="Proteomes" id="UP000317933"/>
    </source>
</evidence>
<name>A0A502HRJ0_9PSED</name>
<sequence>MRNGMSTGYFEFWARTRVHCAVGVTVRLPALLASLGAKRVLLLSDKGLEKNGLVETVASVLREAAAGNQLKLAGVYTDVSPVAGSNSVNAATRYAREVGADAIVALGGGAMDVAKGVKFALAHDLEDICDALAAGMRLESAGKPMGIAHISIPTTAGTGSEMTNGALIINDNTGVKALLVAPYLESDIALLDAHLTVGLPPSITADNGMSALTHALEVLVNSASNPFTNGLALSAIELILKALPVAVHDGRNLQAREEMLQAANMACLSVANSVLSAPVQNCSRALEGLYQIPHGRANGVLLPVVMEELLDYYLPFSSQLAKAFSIPDGEPEPTLRKVIARIKQLQQEVGRPTDFAEFKIALDDMERIVMAVACDPVALLHHISPEKIAAIATRVIGNH</sequence>
<gene>
    <name evidence="6" type="ORF">EAH78_18780</name>
</gene>